<feature type="domain" description="Exonuclease" evidence="3">
    <location>
        <begin position="15"/>
        <end position="181"/>
    </location>
</feature>
<dbReference type="PANTHER" id="PTHR30231:SF41">
    <property type="entry name" value="DNA POLYMERASE III SUBUNIT EPSILON"/>
    <property type="match status" value="1"/>
</dbReference>
<proteinExistence type="predicted"/>
<evidence type="ECO:0000256" key="2">
    <source>
        <dbReference type="ARBA" id="ARBA00026073"/>
    </source>
</evidence>
<dbReference type="GO" id="GO:0003677">
    <property type="term" value="F:DNA binding"/>
    <property type="evidence" value="ECO:0007669"/>
    <property type="project" value="InterPro"/>
</dbReference>
<dbReference type="Proteomes" id="UP000464374">
    <property type="component" value="Chromosome"/>
</dbReference>
<organism evidence="4 5">
    <name type="scientific">Treponema vincentii</name>
    <dbReference type="NCBI Taxonomy" id="69710"/>
    <lineage>
        <taxon>Bacteria</taxon>
        <taxon>Pseudomonadati</taxon>
        <taxon>Spirochaetota</taxon>
        <taxon>Spirochaetia</taxon>
        <taxon>Spirochaetales</taxon>
        <taxon>Treponemataceae</taxon>
        <taxon>Treponema</taxon>
    </lineage>
</organism>
<dbReference type="PANTHER" id="PTHR30231">
    <property type="entry name" value="DNA POLYMERASE III SUBUNIT EPSILON"/>
    <property type="match status" value="1"/>
</dbReference>
<keyword evidence="4" id="KW-0269">Exonuclease</keyword>
<evidence type="ECO:0000259" key="3">
    <source>
        <dbReference type="SMART" id="SM00479"/>
    </source>
</evidence>
<evidence type="ECO:0000313" key="5">
    <source>
        <dbReference type="Proteomes" id="UP000464374"/>
    </source>
</evidence>
<sequence length="216" mass="24149">MTSYDWLAAVYDTVAFIAFDTETTGLDPVSGRIVEIGAVKFDQRGVIARYNVLINPEMPMPEEAGKVNGITDEMLKDKPLIADVFPDFFDFIGTGVLVAHNAPFDINYVNAELKRAGKFPLTNKAVDTRIFAKEVFPGLSSYALQDLAVQFGITALEAHRAEDDARVCMELFEQILSRFLKNNPELVEKIRTETDVASLLAPETEQKEKDYSRSLF</sequence>
<comment type="subunit">
    <text evidence="2">DNA polymerase III contains a core (composed of alpha, epsilon and theta chains) that associates with a tau subunit. This core dimerizes to form the POLIII' complex. PolIII' associates with the gamma complex (composed of gamma, delta, delta', psi and chi chains) and with the beta chain to form the complete DNA polymerase III complex.</text>
</comment>
<reference evidence="4 5" key="1">
    <citation type="submission" date="2020-01" db="EMBL/GenBank/DDBJ databases">
        <title>Complete genome sequence of a human oral phylogroup 1 Treponema sp. strain ATCC 700766, originally isolated from periodontitis dental plaque.</title>
        <authorList>
            <person name="Chan Y."/>
            <person name="Huo Y.-B."/>
            <person name="Yu X.-L."/>
            <person name="Zeng H."/>
            <person name="Leung W.-K."/>
            <person name="Watt R.M."/>
        </authorList>
    </citation>
    <scope>NUCLEOTIDE SEQUENCE [LARGE SCALE GENOMIC DNA]</scope>
    <source>
        <strain evidence="4 5">OMZ 804</strain>
    </source>
</reference>
<dbReference type="SUPFAM" id="SSF53098">
    <property type="entry name" value="Ribonuclease H-like"/>
    <property type="match status" value="1"/>
</dbReference>
<dbReference type="GO" id="GO:0005829">
    <property type="term" value="C:cytosol"/>
    <property type="evidence" value="ECO:0007669"/>
    <property type="project" value="TreeGrafter"/>
</dbReference>
<dbReference type="NCBIfam" id="TIGR00573">
    <property type="entry name" value="dnaq"/>
    <property type="match status" value="1"/>
</dbReference>
<accession>A0A6P1Y109</accession>
<keyword evidence="4" id="KW-0540">Nuclease</keyword>
<dbReference type="GO" id="GO:0003887">
    <property type="term" value="F:DNA-directed DNA polymerase activity"/>
    <property type="evidence" value="ECO:0007669"/>
    <property type="project" value="InterPro"/>
</dbReference>
<keyword evidence="4" id="KW-0378">Hydrolase</keyword>
<dbReference type="Gene3D" id="3.30.420.10">
    <property type="entry name" value="Ribonuclease H-like superfamily/Ribonuclease H"/>
    <property type="match status" value="1"/>
</dbReference>
<dbReference type="InterPro" id="IPR013520">
    <property type="entry name" value="Ribonucl_H"/>
</dbReference>
<dbReference type="Pfam" id="PF00929">
    <property type="entry name" value="RNase_T"/>
    <property type="match status" value="1"/>
</dbReference>
<gene>
    <name evidence="4" type="ORF">GWP43_07970</name>
</gene>
<dbReference type="AlphaFoldDB" id="A0A6P1Y109"/>
<name>A0A6P1Y109_9SPIR</name>
<protein>
    <submittedName>
        <fullName evidence="4">3'-5' exonuclease</fullName>
    </submittedName>
</protein>
<evidence type="ECO:0000313" key="4">
    <source>
        <dbReference type="EMBL" id="QHX43391.1"/>
    </source>
</evidence>
<dbReference type="RefSeq" id="WP_162663714.1">
    <property type="nucleotide sequence ID" value="NZ_CP048020.1"/>
</dbReference>
<dbReference type="KEGG" id="trz:GWP43_07970"/>
<dbReference type="CDD" id="cd06127">
    <property type="entry name" value="DEDDh"/>
    <property type="match status" value="1"/>
</dbReference>
<evidence type="ECO:0000256" key="1">
    <source>
        <dbReference type="ARBA" id="ARBA00025483"/>
    </source>
</evidence>
<dbReference type="InterPro" id="IPR006054">
    <property type="entry name" value="DnaQ"/>
</dbReference>
<dbReference type="FunFam" id="3.30.420.10:FF:000045">
    <property type="entry name" value="3'-5' exonuclease DinG"/>
    <property type="match status" value="1"/>
</dbReference>
<dbReference type="InterPro" id="IPR036397">
    <property type="entry name" value="RNaseH_sf"/>
</dbReference>
<dbReference type="SMART" id="SM00479">
    <property type="entry name" value="EXOIII"/>
    <property type="match status" value="1"/>
</dbReference>
<dbReference type="EMBL" id="CP048020">
    <property type="protein sequence ID" value="QHX43391.1"/>
    <property type="molecule type" value="Genomic_DNA"/>
</dbReference>
<dbReference type="InterPro" id="IPR012337">
    <property type="entry name" value="RNaseH-like_sf"/>
</dbReference>
<dbReference type="GO" id="GO:0045004">
    <property type="term" value="P:DNA replication proofreading"/>
    <property type="evidence" value="ECO:0007669"/>
    <property type="project" value="TreeGrafter"/>
</dbReference>
<dbReference type="GO" id="GO:0008408">
    <property type="term" value="F:3'-5' exonuclease activity"/>
    <property type="evidence" value="ECO:0007669"/>
    <property type="project" value="TreeGrafter"/>
</dbReference>
<comment type="function">
    <text evidence="1">DNA polymerase III is a complex, multichain enzyme responsible for most of the replicative synthesis in bacteria. The epsilon subunit contain the editing function and is a proofreading 3'-5' exonuclease.</text>
</comment>